<evidence type="ECO:0000256" key="13">
    <source>
        <dbReference type="SAM" id="Coils"/>
    </source>
</evidence>
<comment type="subcellular location">
    <subcellularLocation>
        <location evidence="1">Cell inner membrane</location>
        <topology evidence="1">Single-pass membrane protein</topology>
    </subcellularLocation>
</comment>
<keyword evidence="3" id="KW-0997">Cell inner membrane</keyword>
<evidence type="ECO:0000256" key="7">
    <source>
        <dbReference type="ARBA" id="ARBA00022989"/>
    </source>
</evidence>
<feature type="region of interest" description="Disordered" evidence="14">
    <location>
        <begin position="154"/>
        <end position="216"/>
    </location>
</feature>
<evidence type="ECO:0000256" key="2">
    <source>
        <dbReference type="ARBA" id="ARBA00022475"/>
    </source>
</evidence>
<evidence type="ECO:0000256" key="6">
    <source>
        <dbReference type="ARBA" id="ARBA00022960"/>
    </source>
</evidence>
<proteinExistence type="inferred from homology"/>
<dbReference type="Proteomes" id="UP000680020">
    <property type="component" value="Unassembled WGS sequence"/>
</dbReference>
<keyword evidence="13" id="KW-0175">Coiled coil</keyword>
<dbReference type="GO" id="GO:0008360">
    <property type="term" value="P:regulation of cell shape"/>
    <property type="evidence" value="ECO:0007669"/>
    <property type="project" value="UniProtKB-KW"/>
</dbReference>
<keyword evidence="8 15" id="KW-0472">Membrane</keyword>
<evidence type="ECO:0000313" key="17">
    <source>
        <dbReference type="Proteomes" id="UP000680020"/>
    </source>
</evidence>
<dbReference type="InterPro" id="IPR009386">
    <property type="entry name" value="ZapG-like"/>
</dbReference>
<dbReference type="RefSeq" id="WP_094492096.1">
    <property type="nucleotide sequence ID" value="NZ_JAGIBS010000001.1"/>
</dbReference>
<comment type="similarity">
    <text evidence="10">Belongs to the ZapG family.</text>
</comment>
<evidence type="ECO:0000256" key="12">
    <source>
        <dbReference type="ARBA" id="ARBA00035727"/>
    </source>
</evidence>
<evidence type="ECO:0000256" key="5">
    <source>
        <dbReference type="ARBA" id="ARBA00022692"/>
    </source>
</evidence>
<keyword evidence="2" id="KW-1003">Cell membrane</keyword>
<sequence>MGAEVMFFILGGIAGVVIGYFVARSGVSANNEVIDKLKAELEGVKEKLKTQTEHFTESENLLHRLGTDLKDLYQHMSKNEISTLKEKFKGLVIDADAKVDEISHKAKEAGNKVKDAVEHAHETAKEEVAAAKEKSEDVKKAAQDKIEQAQVAIDDAQKDAKAHAEQTIEQAKEKASDVKDAAKDATQTAKDHISDAKDAVVETAHDAKDKVKDAVK</sequence>
<evidence type="ECO:0000256" key="8">
    <source>
        <dbReference type="ARBA" id="ARBA00023136"/>
    </source>
</evidence>
<comment type="caution">
    <text evidence="16">The sequence shown here is derived from an EMBL/GenBank/DDBJ whole genome shotgun (WGS) entry which is preliminary data.</text>
</comment>
<feature type="transmembrane region" description="Helical" evidence="15">
    <location>
        <begin position="6"/>
        <end position="23"/>
    </location>
</feature>
<dbReference type="PANTHER" id="PTHR39579:SF1">
    <property type="entry name" value="INNER MEMBRANE PROTEIN YHCB"/>
    <property type="match status" value="1"/>
</dbReference>
<evidence type="ECO:0000256" key="15">
    <source>
        <dbReference type="SAM" id="Phobius"/>
    </source>
</evidence>
<evidence type="ECO:0000256" key="11">
    <source>
        <dbReference type="ARBA" id="ARBA00035703"/>
    </source>
</evidence>
<dbReference type="AlphaFoldDB" id="A0AB35BUN1"/>
<dbReference type="EMBL" id="JAGIBU010000001">
    <property type="protein sequence ID" value="MBS7823900.1"/>
    <property type="molecule type" value="Genomic_DNA"/>
</dbReference>
<protein>
    <recommendedName>
        <fullName evidence="11">Z-ring associated protein G</fullName>
    </recommendedName>
    <alternativeName>
        <fullName evidence="12">Cell division protein ZapG</fullName>
    </alternativeName>
</protein>
<evidence type="ECO:0000256" key="1">
    <source>
        <dbReference type="ARBA" id="ARBA00004377"/>
    </source>
</evidence>
<name>A0AB35BUN1_9GAMM</name>
<organism evidence="16 17">
    <name type="scientific">Wohlfahrtiimonas chitiniclastica</name>
    <dbReference type="NCBI Taxonomy" id="400946"/>
    <lineage>
        <taxon>Bacteria</taxon>
        <taxon>Pseudomonadati</taxon>
        <taxon>Pseudomonadota</taxon>
        <taxon>Gammaproteobacteria</taxon>
        <taxon>Cardiobacteriales</taxon>
        <taxon>Ignatzschineriaceae</taxon>
        <taxon>Wohlfahrtiimonas</taxon>
    </lineage>
</organism>
<evidence type="ECO:0000256" key="10">
    <source>
        <dbReference type="ARBA" id="ARBA00035657"/>
    </source>
</evidence>
<dbReference type="PANTHER" id="PTHR39579">
    <property type="entry name" value="INNER MEMBRANE PROTEIN YHCB"/>
    <property type="match status" value="1"/>
</dbReference>
<gene>
    <name evidence="16" type="ORF">J7561_01625</name>
</gene>
<evidence type="ECO:0000256" key="4">
    <source>
        <dbReference type="ARBA" id="ARBA00022618"/>
    </source>
</evidence>
<dbReference type="GO" id="GO:0051301">
    <property type="term" value="P:cell division"/>
    <property type="evidence" value="ECO:0007669"/>
    <property type="project" value="UniProtKB-KW"/>
</dbReference>
<keyword evidence="9" id="KW-0131">Cell cycle</keyword>
<reference evidence="16" key="1">
    <citation type="submission" date="2021-03" db="EMBL/GenBank/DDBJ databases">
        <title>Identification and antibiotic profiling of Wohlfahrtiimonas chitiniclastica, an underestimated human pathogen.</title>
        <authorList>
            <person name="Kopf A."/>
            <person name="Bunk B."/>
            <person name="Coldewey S."/>
            <person name="Gunzer F."/>
            <person name="Riedel T."/>
            <person name="Schroettner P."/>
        </authorList>
    </citation>
    <scope>NUCLEOTIDE SEQUENCE</scope>
    <source>
        <strain evidence="16">DSM 100917</strain>
    </source>
</reference>
<keyword evidence="7 15" id="KW-1133">Transmembrane helix</keyword>
<dbReference type="GO" id="GO:0005886">
    <property type="term" value="C:plasma membrane"/>
    <property type="evidence" value="ECO:0007669"/>
    <property type="project" value="UniProtKB-SubCell"/>
</dbReference>
<evidence type="ECO:0000256" key="3">
    <source>
        <dbReference type="ARBA" id="ARBA00022519"/>
    </source>
</evidence>
<dbReference type="Gene3D" id="1.20.5.1230">
    <property type="entry name" value="Apolipoprotein A-I"/>
    <property type="match status" value="1"/>
</dbReference>
<feature type="coiled-coil region" evidence="13">
    <location>
        <begin position="27"/>
        <end position="54"/>
    </location>
</feature>
<keyword evidence="4" id="KW-0132">Cell division</keyword>
<dbReference type="Pfam" id="PF06295">
    <property type="entry name" value="ZapG-like"/>
    <property type="match status" value="1"/>
</dbReference>
<keyword evidence="5 15" id="KW-0812">Transmembrane</keyword>
<accession>A0AB35BUN1</accession>
<evidence type="ECO:0000256" key="14">
    <source>
        <dbReference type="SAM" id="MobiDB-lite"/>
    </source>
</evidence>
<evidence type="ECO:0000313" key="16">
    <source>
        <dbReference type="EMBL" id="MBS7823900.1"/>
    </source>
</evidence>
<keyword evidence="6" id="KW-0133">Cell shape</keyword>
<evidence type="ECO:0000256" key="9">
    <source>
        <dbReference type="ARBA" id="ARBA00023306"/>
    </source>
</evidence>
<feature type="compositionally biased region" description="Basic and acidic residues" evidence="14">
    <location>
        <begin position="155"/>
        <end position="216"/>
    </location>
</feature>